<dbReference type="AlphaFoldDB" id="A0AAF0UFU2"/>
<dbReference type="PANTHER" id="PTHR45835">
    <property type="entry name" value="YALI0A06105P"/>
    <property type="match status" value="1"/>
</dbReference>
<evidence type="ECO:0008006" key="5">
    <source>
        <dbReference type="Google" id="ProtNLM"/>
    </source>
</evidence>
<dbReference type="Pfam" id="PF24626">
    <property type="entry name" value="SH3_Tf2-1"/>
    <property type="match status" value="1"/>
</dbReference>
<evidence type="ECO:0000313" key="4">
    <source>
        <dbReference type="Proteomes" id="UP001234989"/>
    </source>
</evidence>
<dbReference type="InterPro" id="IPR056924">
    <property type="entry name" value="SH3_Tf2-1"/>
</dbReference>
<dbReference type="InterPro" id="IPR041588">
    <property type="entry name" value="Integrase_H2C2"/>
</dbReference>
<name>A0AAF0UFU2_SOLVR</name>
<dbReference type="Pfam" id="PF17921">
    <property type="entry name" value="Integrase_H2C2"/>
    <property type="match status" value="1"/>
</dbReference>
<dbReference type="GO" id="GO:0003676">
    <property type="term" value="F:nucleic acid binding"/>
    <property type="evidence" value="ECO:0007669"/>
    <property type="project" value="InterPro"/>
</dbReference>
<dbReference type="Gene3D" id="1.10.340.70">
    <property type="match status" value="1"/>
</dbReference>
<accession>A0AAF0UFU2</accession>
<organism evidence="3 4">
    <name type="scientific">Solanum verrucosum</name>
    <dbReference type="NCBI Taxonomy" id="315347"/>
    <lineage>
        <taxon>Eukaryota</taxon>
        <taxon>Viridiplantae</taxon>
        <taxon>Streptophyta</taxon>
        <taxon>Embryophyta</taxon>
        <taxon>Tracheophyta</taxon>
        <taxon>Spermatophyta</taxon>
        <taxon>Magnoliopsida</taxon>
        <taxon>eudicotyledons</taxon>
        <taxon>Gunneridae</taxon>
        <taxon>Pentapetalae</taxon>
        <taxon>asterids</taxon>
        <taxon>lamiids</taxon>
        <taxon>Solanales</taxon>
        <taxon>Solanaceae</taxon>
        <taxon>Solanoideae</taxon>
        <taxon>Solaneae</taxon>
        <taxon>Solanum</taxon>
    </lineage>
</organism>
<proteinExistence type="predicted"/>
<evidence type="ECO:0000259" key="1">
    <source>
        <dbReference type="Pfam" id="PF17921"/>
    </source>
</evidence>
<gene>
    <name evidence="3" type="ORF">MTR67_038815</name>
</gene>
<dbReference type="EMBL" id="CP133620">
    <property type="protein sequence ID" value="WMV45430.1"/>
    <property type="molecule type" value="Genomic_DNA"/>
</dbReference>
<feature type="domain" description="Integrase zinc-binding" evidence="1">
    <location>
        <begin position="1"/>
        <end position="33"/>
    </location>
</feature>
<dbReference type="InterPro" id="IPR036397">
    <property type="entry name" value="RNaseH_sf"/>
</dbReference>
<dbReference type="SUPFAM" id="SSF53098">
    <property type="entry name" value="Ribonuclease H-like"/>
    <property type="match status" value="1"/>
</dbReference>
<dbReference type="Proteomes" id="UP001234989">
    <property type="component" value="Chromosome 9"/>
</dbReference>
<keyword evidence="4" id="KW-1185">Reference proteome</keyword>
<evidence type="ECO:0000313" key="3">
    <source>
        <dbReference type="EMBL" id="WMV45430.1"/>
    </source>
</evidence>
<evidence type="ECO:0000259" key="2">
    <source>
        <dbReference type="Pfam" id="PF24626"/>
    </source>
</evidence>
<feature type="domain" description="Tf2-1-like SH3-like" evidence="2">
    <location>
        <begin position="209"/>
        <end position="263"/>
    </location>
</feature>
<reference evidence="3" key="1">
    <citation type="submission" date="2023-08" db="EMBL/GenBank/DDBJ databases">
        <title>A de novo genome assembly of Solanum verrucosum Schlechtendal, a Mexican diploid species geographically isolated from the other diploid A-genome species in potato relatives.</title>
        <authorList>
            <person name="Hosaka K."/>
        </authorList>
    </citation>
    <scope>NUCLEOTIDE SEQUENCE</scope>
    <source>
        <tissue evidence="3">Young leaves</tissue>
    </source>
</reference>
<sequence length="336" mass="39674">MYQTIKEHYWWNGMKRDIAEFISKCLVCQKVKAEHQVLFGLLQPLSMPEWKWERITMDFVSGLPRTQRNHDAIWVIMDRLTNSAHFLAIRMDYSLERLAELYINEIVRLHGILVSIVSDTDGQSERVIQILKDMLRACIMEFEGSCDKYLPLIELSYNNSYQSSIGMPPYEALYGRKCRTPLCWSEVGERKLVGPKIMKQTEDKVSPRKKIMRFGQKGKLSPRFIGPYEILERVGPVAYKLALPPELDKIYNVFHVSMLRRYRFDPSHILPVESIEVNPDLMYNEKPILIQAREVKKLRSKKIPLVKVLWRNHSGKEATWEREEDMRIQYPHLFRD</sequence>
<dbReference type="Gene3D" id="3.30.420.10">
    <property type="entry name" value="Ribonuclease H-like superfamily/Ribonuclease H"/>
    <property type="match status" value="2"/>
</dbReference>
<dbReference type="PANTHER" id="PTHR45835:SF99">
    <property type="entry name" value="CHROMO DOMAIN-CONTAINING PROTEIN-RELATED"/>
    <property type="match status" value="1"/>
</dbReference>
<protein>
    <recommendedName>
        <fullName evidence="5">Polyprotein</fullName>
    </recommendedName>
</protein>
<dbReference type="InterPro" id="IPR012337">
    <property type="entry name" value="RNaseH-like_sf"/>
</dbReference>